<protein>
    <recommendedName>
        <fullName evidence="3">Pentapeptide repeat-containing protein</fullName>
    </recommendedName>
</protein>
<dbReference type="Proteomes" id="UP001059844">
    <property type="component" value="Chromosome"/>
</dbReference>
<dbReference type="RefSeq" id="WP_256549828.1">
    <property type="nucleotide sequence ID" value="NZ_CP101751.1"/>
</dbReference>
<accession>A0ABY5IMT6</accession>
<dbReference type="EMBL" id="CP101751">
    <property type="protein sequence ID" value="UUC44158.1"/>
    <property type="molecule type" value="Genomic_DNA"/>
</dbReference>
<evidence type="ECO:0000313" key="2">
    <source>
        <dbReference type="Proteomes" id="UP001059844"/>
    </source>
</evidence>
<dbReference type="InterPro" id="IPR052949">
    <property type="entry name" value="PA_immunity-related"/>
</dbReference>
<sequence>MAKSALFKRWEADKDSVTCHEKIVKKLQSGSILSETETPFKVLVNGYLDYRGIHIGGQTIKKNKLKNIDFSESYFAGAWIEKSEFINCIFDKTDFTDFSDHGNIFKDSLFQNCKFSKAVIGYDGTKFENCIFRNCDFTRTNHIRTEYNNCQFLNCKLKGFDYGASSFEDCVFEGKVEDVWFRGGFQHPIQLSEFGKPRPNKMKNVSFEHAELIDLTISDNCDLSTVKVPDDGNYLLLGNWKTRLERLDFCLESLTDNDKIRLQLFIDVKKRFTHNQDWMILNKEELEKRYGLTVALVIFNELSHN</sequence>
<dbReference type="SUPFAM" id="SSF141571">
    <property type="entry name" value="Pentapeptide repeat-like"/>
    <property type="match status" value="1"/>
</dbReference>
<proteinExistence type="predicted"/>
<reference evidence="1" key="1">
    <citation type="submission" date="2022-07" db="EMBL/GenBank/DDBJ databases">
        <title>Isolation, identification, and degradation of a PFOSA degrading strain from sewage treatment plant.</title>
        <authorList>
            <person name="Zhang L."/>
            <person name="Huo Y."/>
        </authorList>
    </citation>
    <scope>NUCLEOTIDE SEQUENCE</scope>
    <source>
        <strain evidence="1">C1</strain>
    </source>
</reference>
<dbReference type="Gene3D" id="2.160.20.80">
    <property type="entry name" value="E3 ubiquitin-protein ligase SopA"/>
    <property type="match status" value="1"/>
</dbReference>
<gene>
    <name evidence="1" type="ORF">NOX80_10990</name>
</gene>
<name>A0ABY5IMT6_9FLAO</name>
<keyword evidence="2" id="KW-1185">Reference proteome</keyword>
<dbReference type="PANTHER" id="PTHR42999">
    <property type="entry name" value="ANTIBIOTIC RESISTANCE PROTEIN MCBG"/>
    <property type="match status" value="1"/>
</dbReference>
<evidence type="ECO:0000313" key="1">
    <source>
        <dbReference type="EMBL" id="UUC44158.1"/>
    </source>
</evidence>
<evidence type="ECO:0008006" key="3">
    <source>
        <dbReference type="Google" id="ProtNLM"/>
    </source>
</evidence>
<dbReference type="PANTHER" id="PTHR42999:SF1">
    <property type="entry name" value="PENTAPEPTIDE REPEAT-CONTAINING PROTEIN"/>
    <property type="match status" value="1"/>
</dbReference>
<organism evidence="1 2">
    <name type="scientific">Flavobacterium cerinum</name>
    <dbReference type="NCBI Taxonomy" id="2502784"/>
    <lineage>
        <taxon>Bacteria</taxon>
        <taxon>Pseudomonadati</taxon>
        <taxon>Bacteroidota</taxon>
        <taxon>Flavobacteriia</taxon>
        <taxon>Flavobacteriales</taxon>
        <taxon>Flavobacteriaceae</taxon>
        <taxon>Flavobacterium</taxon>
    </lineage>
</organism>